<dbReference type="GO" id="GO:0015562">
    <property type="term" value="F:efflux transmembrane transporter activity"/>
    <property type="evidence" value="ECO:0007669"/>
    <property type="project" value="TreeGrafter"/>
</dbReference>
<sequence length="376" mass="39749">MRKAWLALAVLVLPAAKAARIYLVPTRVPWVAVVQSAIHATCSAPGTLDALLSANLGAKASTRVAELRVDVGDRVRAGQVLMCLDRTELADQVREAAAASDAAEHQVRVAAAALKRAEVLQDRAARDLRRHESLQVDGLRILSEADLDGTRTQARAAVEDTGQARAALALAVSARGQAGAGLAAARSRLRDATILAPFDGLVTARWKSPGDVVTPGSALLSLVNVPSLVVVARFDESLIGRIRPGAAAQVRFDSAPDRSLPGLVARVNRSVDPDTREFTVNVALDALPEAWAMGERARVELPDQLVPSAQTIPAGFLAVRRGRKGLWILKGARAEFQAVAVGVADGTRLEVLTRLPAGTRVLDPRGLWPGMRVAAP</sequence>
<dbReference type="InterPro" id="IPR058792">
    <property type="entry name" value="Beta-barrel_RND_2"/>
</dbReference>
<keyword evidence="2" id="KW-0732">Signal</keyword>
<dbReference type="NCBIfam" id="TIGR01730">
    <property type="entry name" value="RND_mfp"/>
    <property type="match status" value="1"/>
</dbReference>
<dbReference type="SUPFAM" id="SSF111369">
    <property type="entry name" value="HlyD-like secretion proteins"/>
    <property type="match status" value="1"/>
</dbReference>
<dbReference type="Pfam" id="PF25954">
    <property type="entry name" value="Beta-barrel_RND_2"/>
    <property type="match status" value="1"/>
</dbReference>
<evidence type="ECO:0000256" key="1">
    <source>
        <dbReference type="ARBA" id="ARBA00009477"/>
    </source>
</evidence>
<proteinExistence type="inferred from homology"/>
<feature type="domain" description="CusB-like beta-barrel" evidence="3">
    <location>
        <begin position="230"/>
        <end position="285"/>
    </location>
</feature>
<dbReference type="Gene3D" id="2.40.50.100">
    <property type="match status" value="1"/>
</dbReference>
<keyword evidence="5" id="KW-1185">Reference proteome</keyword>
<evidence type="ECO:0000256" key="2">
    <source>
        <dbReference type="SAM" id="SignalP"/>
    </source>
</evidence>
<reference evidence="5" key="1">
    <citation type="journal article" date="2023" name="Int. J. Syst. Evol. Microbiol.">
        <title>Mesoterricola silvestris gen. nov., sp. nov., Mesoterricola sediminis sp. nov., Geothrix oryzae sp. nov., Geothrix edaphica sp. nov., Geothrix rubra sp. nov., and Geothrix limicola sp. nov., six novel members of Acidobacteriota isolated from soils.</title>
        <authorList>
            <person name="Itoh H."/>
            <person name="Sugisawa Y."/>
            <person name="Mise K."/>
            <person name="Xu Z."/>
            <person name="Kuniyasu M."/>
            <person name="Ushijima N."/>
            <person name="Kawano K."/>
            <person name="Kobayashi E."/>
            <person name="Shiratori Y."/>
            <person name="Masuda Y."/>
            <person name="Senoo K."/>
        </authorList>
    </citation>
    <scope>NUCLEOTIDE SEQUENCE [LARGE SCALE GENOMIC DNA]</scope>
    <source>
        <strain evidence="5">W79</strain>
    </source>
</reference>
<dbReference type="EMBL" id="AP027080">
    <property type="protein sequence ID" value="BDU71526.1"/>
    <property type="molecule type" value="Genomic_DNA"/>
</dbReference>
<dbReference type="RefSeq" id="WP_316414418.1">
    <property type="nucleotide sequence ID" value="NZ_AP027080.1"/>
</dbReference>
<accession>A0AA48K7U9</accession>
<dbReference type="InterPro" id="IPR006143">
    <property type="entry name" value="RND_pump_MFP"/>
</dbReference>
<evidence type="ECO:0000313" key="5">
    <source>
        <dbReference type="Proteomes" id="UP001238179"/>
    </source>
</evidence>
<dbReference type="PANTHER" id="PTHR30469:SF15">
    <property type="entry name" value="HLYD FAMILY OF SECRETION PROTEINS"/>
    <property type="match status" value="1"/>
</dbReference>
<dbReference type="GO" id="GO:1990281">
    <property type="term" value="C:efflux pump complex"/>
    <property type="evidence" value="ECO:0007669"/>
    <property type="project" value="TreeGrafter"/>
</dbReference>
<name>A0AA48K7U9_9BACT</name>
<comment type="similarity">
    <text evidence="1">Belongs to the membrane fusion protein (MFP) (TC 8.A.1) family.</text>
</comment>
<feature type="signal peptide" evidence="2">
    <location>
        <begin position="1"/>
        <end position="18"/>
    </location>
</feature>
<gene>
    <name evidence="4" type="ORF">METEAL_07000</name>
</gene>
<evidence type="ECO:0000259" key="3">
    <source>
        <dbReference type="Pfam" id="PF25954"/>
    </source>
</evidence>
<dbReference type="AlphaFoldDB" id="A0AA48K7U9"/>
<protein>
    <submittedName>
        <fullName evidence="4">RND transporter</fullName>
    </submittedName>
</protein>
<dbReference type="Proteomes" id="UP001238179">
    <property type="component" value="Chromosome"/>
</dbReference>
<dbReference type="PANTHER" id="PTHR30469">
    <property type="entry name" value="MULTIDRUG RESISTANCE PROTEIN MDTA"/>
    <property type="match status" value="1"/>
</dbReference>
<feature type="chain" id="PRO_5041334047" evidence="2">
    <location>
        <begin position="19"/>
        <end position="376"/>
    </location>
</feature>
<organism evidence="4 5">
    <name type="scientific">Mesoterricola silvestris</name>
    <dbReference type="NCBI Taxonomy" id="2927979"/>
    <lineage>
        <taxon>Bacteria</taxon>
        <taxon>Pseudomonadati</taxon>
        <taxon>Acidobacteriota</taxon>
        <taxon>Holophagae</taxon>
        <taxon>Holophagales</taxon>
        <taxon>Holophagaceae</taxon>
        <taxon>Mesoterricola</taxon>
    </lineage>
</organism>
<evidence type="ECO:0000313" key="4">
    <source>
        <dbReference type="EMBL" id="BDU71526.1"/>
    </source>
</evidence>
<dbReference type="KEGG" id="msil:METEAL_07000"/>
<dbReference type="Gene3D" id="2.40.30.170">
    <property type="match status" value="1"/>
</dbReference>